<feature type="region of interest" description="Disordered" evidence="1">
    <location>
        <begin position="43"/>
        <end position="66"/>
    </location>
</feature>
<feature type="compositionally biased region" description="Polar residues" evidence="1">
    <location>
        <begin position="46"/>
        <end position="57"/>
    </location>
</feature>
<comment type="caution">
    <text evidence="2">The sequence shown here is derived from an EMBL/GenBank/DDBJ whole genome shotgun (WGS) entry which is preliminary data.</text>
</comment>
<proteinExistence type="predicted"/>
<dbReference type="EMBL" id="POQS01000003">
    <property type="protein sequence ID" value="PND33743.1"/>
    <property type="molecule type" value="Genomic_DNA"/>
</dbReference>
<gene>
    <name evidence="2" type="ORF">C1I89_14990</name>
</gene>
<accession>A0A2N8KJW5</accession>
<reference evidence="2 3" key="1">
    <citation type="submission" date="2018-01" db="EMBL/GenBank/DDBJ databases">
        <title>The draft genome of an aniline degradation strain ANB-1.</title>
        <authorList>
            <person name="Zhang L."/>
            <person name="Jiang J."/>
        </authorList>
    </citation>
    <scope>NUCLEOTIDE SEQUENCE [LARGE SCALE GENOMIC DNA]</scope>
    <source>
        <strain evidence="2 3">ANB-1</strain>
    </source>
</reference>
<evidence type="ECO:0000313" key="2">
    <source>
        <dbReference type="EMBL" id="PND33743.1"/>
    </source>
</evidence>
<keyword evidence="3" id="KW-1185">Reference proteome</keyword>
<evidence type="ECO:0000256" key="1">
    <source>
        <dbReference type="SAM" id="MobiDB-lite"/>
    </source>
</evidence>
<dbReference type="RefSeq" id="WP_102773493.1">
    <property type="nucleotide sequence ID" value="NZ_POQS01000003.1"/>
</dbReference>
<dbReference type="AlphaFoldDB" id="A0A2N8KJW5"/>
<name>A0A2N8KJW5_9BURK</name>
<protein>
    <submittedName>
        <fullName evidence="2">Uncharacterized protein</fullName>
    </submittedName>
</protein>
<sequence>MSDEIDLDKEIREILERGQASRGAPLIQSNVIIGNRGVVIIGGDGSVQQHTPAQDQQDMADKRRAS</sequence>
<organism evidence="2 3">
    <name type="scientific">Achromobacter pulmonis</name>
    <dbReference type="NCBI Taxonomy" id="1389932"/>
    <lineage>
        <taxon>Bacteria</taxon>
        <taxon>Pseudomonadati</taxon>
        <taxon>Pseudomonadota</taxon>
        <taxon>Betaproteobacteria</taxon>
        <taxon>Burkholderiales</taxon>
        <taxon>Alcaligenaceae</taxon>
        <taxon>Achromobacter</taxon>
    </lineage>
</organism>
<dbReference type="Proteomes" id="UP000235994">
    <property type="component" value="Unassembled WGS sequence"/>
</dbReference>
<evidence type="ECO:0000313" key="3">
    <source>
        <dbReference type="Proteomes" id="UP000235994"/>
    </source>
</evidence>